<keyword evidence="3" id="KW-0805">Transcription regulation</keyword>
<protein>
    <recommendedName>
        <fullName evidence="8">Zn(2)-C6 fungal-type domain-containing protein</fullName>
    </recommendedName>
</protein>
<keyword evidence="1" id="KW-0479">Metal-binding</keyword>
<dbReference type="Gene3D" id="4.10.240.10">
    <property type="entry name" value="Zn(2)-C6 fungal-type DNA-binding domain"/>
    <property type="match status" value="1"/>
</dbReference>
<dbReference type="Pfam" id="PF00172">
    <property type="entry name" value="Zn_clus"/>
    <property type="match status" value="1"/>
</dbReference>
<dbReference type="GO" id="GO:0003677">
    <property type="term" value="F:DNA binding"/>
    <property type="evidence" value="ECO:0007669"/>
    <property type="project" value="UniProtKB-KW"/>
</dbReference>
<dbReference type="CDD" id="cd12148">
    <property type="entry name" value="fungal_TF_MHR"/>
    <property type="match status" value="1"/>
</dbReference>
<sequence>MHERKRARQACTQCNSRRVKCNVTEAVPCDNCVAAGCKCELRESRRGKHPRTKTAQKPGKSTTEPSSVARKDSISAQSVKTAQYSPEETSPIASIPPAVLAATTPAAQSVRAASIIQDDELGQASLALASLCRGTPQDADVFLGESNSVRYVGSDGTTTNAAQFHAIPTEETQSMMRWETERREAIINDLKSRPDGPFSFPPRRVVISLLKAYFRWFHTCQAVVDETDVWQQFETGNMSPLLLQSMLFVAAVHCEDAVLTEGNLGNRHEAKFKFYMRARDLYDADIENNNLIVIQSLFLISFWRGHVPQEKDVRHWLGAAISLAQRRGVHRSKQLSNPGSAPTAAADRISKLRKRLWWSIYVRERQASAALGLPNRIRDEDCDVEPLEEADFQYTFHAGMPLHEARDYVAYATGMTQLARFLGEVVHRIYLPNKSFTPADRLQMRDELLAWKQQLPPSMQVGDDLGSQAGGLHANMLHLAYNNVFILLYRSCYVNGSGGTDGQVALQAAARNSRIIEDILPRGILRHAQIHVITNLFNTLCMHTIELRRGLGTAKAIAEHRAKVCLMGLQELQQTWEVRNWVLQLFFRYLDQPTAARLQSDVDDNSSHTRSPAGNLAFDFGDFTRTDVPKMNMTIAPDVDTIWAWPNEETDRFLFSQIYNGFSYGEGSWGSPMERFNA</sequence>
<dbReference type="AlphaFoldDB" id="A0A0A1SYQ1"/>
<feature type="compositionally biased region" description="Basic residues" evidence="7">
    <location>
        <begin position="45"/>
        <end position="54"/>
    </location>
</feature>
<keyword evidence="6" id="KW-0539">Nucleus</keyword>
<organism evidence="9 10">
    <name type="scientific">[Torrubiella] hemipterigena</name>
    <dbReference type="NCBI Taxonomy" id="1531966"/>
    <lineage>
        <taxon>Eukaryota</taxon>
        <taxon>Fungi</taxon>
        <taxon>Dikarya</taxon>
        <taxon>Ascomycota</taxon>
        <taxon>Pezizomycotina</taxon>
        <taxon>Sordariomycetes</taxon>
        <taxon>Hypocreomycetidae</taxon>
        <taxon>Hypocreales</taxon>
        <taxon>Clavicipitaceae</taxon>
        <taxon>Clavicipitaceae incertae sedis</taxon>
        <taxon>'Torrubiella' clade</taxon>
    </lineage>
</organism>
<accession>A0A0A1SYQ1</accession>
<name>A0A0A1SYQ1_9HYPO</name>
<dbReference type="InterPro" id="IPR007219">
    <property type="entry name" value="XnlR_reg_dom"/>
</dbReference>
<dbReference type="InterPro" id="IPR001138">
    <property type="entry name" value="Zn2Cys6_DnaBD"/>
</dbReference>
<dbReference type="PANTHER" id="PTHR47171:SF1">
    <property type="entry name" value="ZN(II)2CYS6 TRANSCRIPTION FACTOR (EUROFUNG)"/>
    <property type="match status" value="1"/>
</dbReference>
<gene>
    <name evidence="9" type="ORF">VHEMI05740</name>
</gene>
<dbReference type="PANTHER" id="PTHR47171">
    <property type="entry name" value="FARA-RELATED"/>
    <property type="match status" value="1"/>
</dbReference>
<dbReference type="Pfam" id="PF04082">
    <property type="entry name" value="Fungal_trans"/>
    <property type="match status" value="1"/>
</dbReference>
<dbReference type="EMBL" id="CDHN01000003">
    <property type="protein sequence ID" value="CEJ89926.1"/>
    <property type="molecule type" value="Genomic_DNA"/>
</dbReference>
<evidence type="ECO:0000256" key="4">
    <source>
        <dbReference type="ARBA" id="ARBA00023125"/>
    </source>
</evidence>
<evidence type="ECO:0000256" key="3">
    <source>
        <dbReference type="ARBA" id="ARBA00023015"/>
    </source>
</evidence>
<evidence type="ECO:0000256" key="2">
    <source>
        <dbReference type="ARBA" id="ARBA00022833"/>
    </source>
</evidence>
<keyword evidence="4" id="KW-0238">DNA-binding</keyword>
<dbReference type="GO" id="GO:0006351">
    <property type="term" value="P:DNA-templated transcription"/>
    <property type="evidence" value="ECO:0007669"/>
    <property type="project" value="InterPro"/>
</dbReference>
<proteinExistence type="predicted"/>
<dbReference type="SUPFAM" id="SSF57701">
    <property type="entry name" value="Zn2/Cys6 DNA-binding domain"/>
    <property type="match status" value="1"/>
</dbReference>
<evidence type="ECO:0000256" key="7">
    <source>
        <dbReference type="SAM" id="MobiDB-lite"/>
    </source>
</evidence>
<reference evidence="9 10" key="1">
    <citation type="journal article" date="2015" name="Genome Announc.">
        <title>Draft Genome Sequence and Gene Annotation of the Entomopathogenic Fungus Verticillium hemipterigenum.</title>
        <authorList>
            <person name="Horn F."/>
            <person name="Habel A."/>
            <person name="Scharf D.H."/>
            <person name="Dworschak J."/>
            <person name="Brakhage A.A."/>
            <person name="Guthke R."/>
            <person name="Hertweck C."/>
            <person name="Linde J."/>
        </authorList>
    </citation>
    <scope>NUCLEOTIDE SEQUENCE [LARGE SCALE GENOMIC DNA]</scope>
</reference>
<keyword evidence="10" id="KW-1185">Reference proteome</keyword>
<dbReference type="PROSITE" id="PS50048">
    <property type="entry name" value="ZN2_CY6_FUNGAL_2"/>
    <property type="match status" value="1"/>
</dbReference>
<keyword evidence="5" id="KW-0804">Transcription</keyword>
<dbReference type="HOGENOM" id="CLU_006329_5_0_1"/>
<dbReference type="SMART" id="SM00066">
    <property type="entry name" value="GAL4"/>
    <property type="match status" value="1"/>
</dbReference>
<evidence type="ECO:0000313" key="10">
    <source>
        <dbReference type="Proteomes" id="UP000039046"/>
    </source>
</evidence>
<dbReference type="GO" id="GO:0008270">
    <property type="term" value="F:zinc ion binding"/>
    <property type="evidence" value="ECO:0007669"/>
    <property type="project" value="InterPro"/>
</dbReference>
<dbReference type="GO" id="GO:0000981">
    <property type="term" value="F:DNA-binding transcription factor activity, RNA polymerase II-specific"/>
    <property type="evidence" value="ECO:0007669"/>
    <property type="project" value="InterPro"/>
</dbReference>
<dbReference type="OrthoDB" id="5121955at2759"/>
<evidence type="ECO:0000313" key="9">
    <source>
        <dbReference type="EMBL" id="CEJ89926.1"/>
    </source>
</evidence>
<dbReference type="STRING" id="1531966.A0A0A1SYQ1"/>
<dbReference type="InterPro" id="IPR036864">
    <property type="entry name" value="Zn2-C6_fun-type_DNA-bd_sf"/>
</dbReference>
<evidence type="ECO:0000256" key="1">
    <source>
        <dbReference type="ARBA" id="ARBA00022723"/>
    </source>
</evidence>
<feature type="compositionally biased region" description="Polar residues" evidence="7">
    <location>
        <begin position="74"/>
        <end position="91"/>
    </location>
</feature>
<evidence type="ECO:0000256" key="6">
    <source>
        <dbReference type="ARBA" id="ARBA00023242"/>
    </source>
</evidence>
<dbReference type="Proteomes" id="UP000039046">
    <property type="component" value="Unassembled WGS sequence"/>
</dbReference>
<dbReference type="InterPro" id="IPR052073">
    <property type="entry name" value="Amide_Lactam_Regulators"/>
</dbReference>
<feature type="compositionally biased region" description="Polar residues" evidence="7">
    <location>
        <begin position="55"/>
        <end position="66"/>
    </location>
</feature>
<feature type="region of interest" description="Disordered" evidence="7">
    <location>
        <begin position="44"/>
        <end position="91"/>
    </location>
</feature>
<keyword evidence="2" id="KW-0862">Zinc</keyword>
<dbReference type="SMART" id="SM00906">
    <property type="entry name" value="Fungal_trans"/>
    <property type="match status" value="1"/>
</dbReference>
<evidence type="ECO:0000259" key="8">
    <source>
        <dbReference type="PROSITE" id="PS50048"/>
    </source>
</evidence>
<feature type="domain" description="Zn(2)-C6 fungal-type" evidence="8">
    <location>
        <begin position="10"/>
        <end position="41"/>
    </location>
</feature>
<dbReference type="CDD" id="cd00067">
    <property type="entry name" value="GAL4"/>
    <property type="match status" value="1"/>
</dbReference>
<evidence type="ECO:0000256" key="5">
    <source>
        <dbReference type="ARBA" id="ARBA00023163"/>
    </source>
</evidence>